<keyword evidence="2" id="KW-0677">Repeat</keyword>
<evidence type="ECO:0000256" key="1">
    <source>
        <dbReference type="ARBA" id="ARBA00022723"/>
    </source>
</evidence>
<evidence type="ECO:0000259" key="8">
    <source>
        <dbReference type="PROSITE" id="PS51406"/>
    </source>
</evidence>
<dbReference type="CDD" id="cd00087">
    <property type="entry name" value="FReD"/>
    <property type="match status" value="1"/>
</dbReference>
<dbReference type="OrthoDB" id="6375188at2759"/>
<protein>
    <submittedName>
        <fullName evidence="9">Fibrinogen C domain-containing protein 1-B</fullName>
    </submittedName>
</protein>
<dbReference type="SUPFAM" id="SSF57997">
    <property type="entry name" value="Tropomyosin"/>
    <property type="match status" value="1"/>
</dbReference>
<keyword evidence="1" id="KW-0479">Metal-binding</keyword>
<evidence type="ECO:0000256" key="3">
    <source>
        <dbReference type="ARBA" id="ARBA00022771"/>
    </source>
</evidence>
<dbReference type="InterPro" id="IPR036056">
    <property type="entry name" value="Fibrinogen-like_C"/>
</dbReference>
<dbReference type="InterPro" id="IPR002181">
    <property type="entry name" value="Fibrinogen_a/b/g_C_dom"/>
</dbReference>
<feature type="domain" description="C2H2-type" evidence="7">
    <location>
        <begin position="782"/>
        <end position="810"/>
    </location>
</feature>
<dbReference type="FunFam" id="3.30.160.60:FF:000624">
    <property type="entry name" value="zinc finger protein 697"/>
    <property type="match status" value="1"/>
</dbReference>
<dbReference type="PROSITE" id="PS50157">
    <property type="entry name" value="ZINC_FINGER_C2H2_2"/>
    <property type="match status" value="6"/>
</dbReference>
<dbReference type="SMART" id="SM00186">
    <property type="entry name" value="FBG"/>
    <property type="match status" value="1"/>
</dbReference>
<dbReference type="Pfam" id="PF00147">
    <property type="entry name" value="Fibrinogen_C"/>
    <property type="match status" value="1"/>
</dbReference>
<dbReference type="Pfam" id="PF00096">
    <property type="entry name" value="zf-C2H2"/>
    <property type="match status" value="2"/>
</dbReference>
<dbReference type="InterPro" id="IPR014716">
    <property type="entry name" value="Fibrinogen_a/b/g_C_1"/>
</dbReference>
<evidence type="ECO:0000256" key="6">
    <source>
        <dbReference type="SAM" id="Coils"/>
    </source>
</evidence>
<evidence type="ECO:0000256" key="4">
    <source>
        <dbReference type="ARBA" id="ARBA00022833"/>
    </source>
</evidence>
<dbReference type="AlphaFoldDB" id="A0A6A4X9B2"/>
<dbReference type="NCBIfam" id="NF040941">
    <property type="entry name" value="GGGWT_bact"/>
    <property type="match status" value="1"/>
</dbReference>
<keyword evidence="10" id="KW-1185">Reference proteome</keyword>
<dbReference type="InterPro" id="IPR050373">
    <property type="entry name" value="Fibrinogen_C-term_domain"/>
</dbReference>
<feature type="domain" description="C2H2-type" evidence="7">
    <location>
        <begin position="896"/>
        <end position="923"/>
    </location>
</feature>
<dbReference type="SUPFAM" id="SSF57667">
    <property type="entry name" value="beta-beta-alpha zinc fingers"/>
    <property type="match status" value="3"/>
</dbReference>
<accession>A0A6A4X9B2</accession>
<name>A0A6A4X9B2_AMPAM</name>
<dbReference type="PANTHER" id="PTHR19143:SF327">
    <property type="entry name" value="FI21813P1-RELATED"/>
    <property type="match status" value="1"/>
</dbReference>
<proteinExistence type="predicted"/>
<feature type="domain" description="Fibrinogen C-terminal" evidence="8">
    <location>
        <begin position="354"/>
        <end position="575"/>
    </location>
</feature>
<feature type="domain" description="C2H2-type" evidence="7">
    <location>
        <begin position="924"/>
        <end position="954"/>
    </location>
</feature>
<dbReference type="PROSITE" id="PS00028">
    <property type="entry name" value="ZINC_FINGER_C2H2_1"/>
    <property type="match status" value="5"/>
</dbReference>
<dbReference type="Proteomes" id="UP000440578">
    <property type="component" value="Unassembled WGS sequence"/>
</dbReference>
<keyword evidence="6" id="KW-0175">Coiled coil</keyword>
<feature type="domain" description="C2H2-type" evidence="7">
    <location>
        <begin position="754"/>
        <end position="781"/>
    </location>
</feature>
<dbReference type="InterPro" id="IPR013087">
    <property type="entry name" value="Znf_C2H2_type"/>
</dbReference>
<dbReference type="PANTHER" id="PTHR19143">
    <property type="entry name" value="FIBRINOGEN/TENASCIN/ANGIOPOEITIN"/>
    <property type="match status" value="1"/>
</dbReference>
<gene>
    <name evidence="9" type="primary">fibcd1-b_3</name>
    <name evidence="9" type="ORF">FJT64_018166</name>
</gene>
<comment type="caution">
    <text evidence="9">The sequence shown here is derived from an EMBL/GenBank/DDBJ whole genome shotgun (WGS) entry which is preliminary data.</text>
</comment>
<dbReference type="InterPro" id="IPR036236">
    <property type="entry name" value="Znf_C2H2_sf"/>
</dbReference>
<feature type="domain" description="C2H2-type" evidence="7">
    <location>
        <begin position="867"/>
        <end position="895"/>
    </location>
</feature>
<feature type="domain" description="C2H2-type" evidence="7">
    <location>
        <begin position="840"/>
        <end position="867"/>
    </location>
</feature>
<dbReference type="GO" id="GO:0005615">
    <property type="term" value="C:extracellular space"/>
    <property type="evidence" value="ECO:0007669"/>
    <property type="project" value="TreeGrafter"/>
</dbReference>
<dbReference type="EMBL" id="VIIS01000274">
    <property type="protein sequence ID" value="KAF0311011.1"/>
    <property type="molecule type" value="Genomic_DNA"/>
</dbReference>
<keyword evidence="3 5" id="KW-0863">Zinc-finger</keyword>
<evidence type="ECO:0000256" key="5">
    <source>
        <dbReference type="PROSITE-ProRule" id="PRU00042"/>
    </source>
</evidence>
<dbReference type="GO" id="GO:0008270">
    <property type="term" value="F:zinc ion binding"/>
    <property type="evidence" value="ECO:0007669"/>
    <property type="project" value="UniProtKB-KW"/>
</dbReference>
<evidence type="ECO:0000259" key="7">
    <source>
        <dbReference type="PROSITE" id="PS50157"/>
    </source>
</evidence>
<dbReference type="Gene3D" id="3.90.215.10">
    <property type="entry name" value="Gamma Fibrinogen, chain A, domain 1"/>
    <property type="match status" value="1"/>
</dbReference>
<feature type="coiled-coil region" evidence="6">
    <location>
        <begin position="245"/>
        <end position="279"/>
    </location>
</feature>
<dbReference type="PROSITE" id="PS51406">
    <property type="entry name" value="FIBRINOGEN_C_2"/>
    <property type="match status" value="1"/>
</dbReference>
<reference evidence="9 10" key="1">
    <citation type="submission" date="2019-07" db="EMBL/GenBank/DDBJ databases">
        <title>Draft genome assembly of a fouling barnacle, Amphibalanus amphitrite (Darwin, 1854): The first reference genome for Thecostraca.</title>
        <authorList>
            <person name="Kim W."/>
        </authorList>
    </citation>
    <scope>NUCLEOTIDE SEQUENCE [LARGE SCALE GENOMIC DNA]</scope>
    <source>
        <strain evidence="9">SNU_AA5</strain>
        <tissue evidence="9">Soma without cirri and trophi</tissue>
    </source>
</reference>
<evidence type="ECO:0000256" key="2">
    <source>
        <dbReference type="ARBA" id="ARBA00022737"/>
    </source>
</evidence>
<evidence type="ECO:0000313" key="10">
    <source>
        <dbReference type="Proteomes" id="UP000440578"/>
    </source>
</evidence>
<keyword evidence="4" id="KW-0862">Zinc</keyword>
<dbReference type="SMART" id="SM00355">
    <property type="entry name" value="ZnF_C2H2"/>
    <property type="match status" value="9"/>
</dbReference>
<evidence type="ECO:0000313" key="9">
    <source>
        <dbReference type="EMBL" id="KAF0311011.1"/>
    </source>
</evidence>
<dbReference type="SUPFAM" id="SSF56496">
    <property type="entry name" value="Fibrinogen C-terminal domain-like"/>
    <property type="match status" value="1"/>
</dbReference>
<organism evidence="9 10">
    <name type="scientific">Amphibalanus amphitrite</name>
    <name type="common">Striped barnacle</name>
    <name type="synonym">Balanus amphitrite</name>
    <dbReference type="NCBI Taxonomy" id="1232801"/>
    <lineage>
        <taxon>Eukaryota</taxon>
        <taxon>Metazoa</taxon>
        <taxon>Ecdysozoa</taxon>
        <taxon>Arthropoda</taxon>
        <taxon>Crustacea</taxon>
        <taxon>Multicrustacea</taxon>
        <taxon>Cirripedia</taxon>
        <taxon>Thoracica</taxon>
        <taxon>Thoracicalcarea</taxon>
        <taxon>Balanomorpha</taxon>
        <taxon>Balanoidea</taxon>
        <taxon>Balanidae</taxon>
        <taxon>Amphibalaninae</taxon>
        <taxon>Amphibalanus</taxon>
    </lineage>
</organism>
<sequence length="959" mass="108050">MDGGHLQASLLSAGVDQLTVLPADTVMVLPSRASELPGTASAVFTRLAEHTGAQLVDAVQYIDLSKAHLTTAHHNMEVSVVSDGHEAAGRVFLYGEYPRWQAVKQRLQILEDHEVARVLLDLYESTVESEQLAMKADVDQDEYGGDENTRVVHCEISGSARPPPPRIMDVRGAGGEMATSCGGVATLLSLTLLIVTAGCDEGHSVPQGEATQQLVRDQLQSGTARLESRLEWWMQALERGMESRLESIEDRLTLLNSRMEELTGRLDGQQTQLDEVVTQLNGQKSQQDETTATVNDLAERLSAIATNMEKHVTEIRQLATRLDSQHPQPDQLDVQPTEQKTMDSNATVTIDNGTVNQQYPRDCSDLPVDSPSGVYLLRLSGDSQQPPVEAYCDMDTDGGNWTVFQRRDNIQPRQDFYLGWKEYKEGFGNVTEEFWWGLQNTRQLTSSNDRRYELRIDLEAFDGNRSYAVYQGFGVSSEVDGYRLSASNYTGTAGDGLRLNVNMKFSTRDRDQDDSSYRHCAQRRQGAWWHGACGSSSLNGPYRDGGEWAIAGIWWWKWMDYNSLKKTEMKIRPTWHQPVPEPVTEMDADVTYDSCSDGGGHEEEVLDLASGAELTTGAEPAKLFTFPPVEPELLCYFSCGLCDERGFNDVERYFDHLWRQHTEFHMVGGRIQRVPIRLRPQLFVICAFCGLNNKGSNGYVNGLMYLTRQHMPSHSPLLTPGGEPLRCDECLVEFDDRGSLALHSLDTEHDNPAHRCTACGLDMEGDANYIAHLRAHYLSHPYQCYFCMQMFVSEADCIGHIKRHHSGDYNVHKCSGCGYVTALFHDFLLHIRSHSHLNRHVCHVCGVMFVSKMSLKHHIRTHSDSKFPCDKCDKVFSHPQTRRRHELNAHHRPDKCTCGVCGRQFGSAYSMKRHFMIHTGERPFQCDKCGRGFVQKGDLQSHYKRCKFTDMSHSVFTSI</sequence>
<dbReference type="Gene3D" id="3.30.160.60">
    <property type="entry name" value="Classic Zinc Finger"/>
    <property type="match status" value="4"/>
</dbReference>